<dbReference type="Pfam" id="PF00931">
    <property type="entry name" value="NB-ARC"/>
    <property type="match status" value="1"/>
</dbReference>
<dbReference type="Pfam" id="PF13374">
    <property type="entry name" value="TPR_10"/>
    <property type="match status" value="1"/>
</dbReference>
<accession>A0A9P4M0G0</accession>
<feature type="non-terminal residue" evidence="3">
    <location>
        <position position="1"/>
    </location>
</feature>
<keyword evidence="4" id="KW-1185">Reference proteome</keyword>
<dbReference type="SMART" id="SM00028">
    <property type="entry name" value="TPR"/>
    <property type="match status" value="4"/>
</dbReference>
<dbReference type="Proteomes" id="UP000799772">
    <property type="component" value="Unassembled WGS sequence"/>
</dbReference>
<name>A0A9P4M0G0_9PEZI</name>
<dbReference type="SUPFAM" id="SSF52540">
    <property type="entry name" value="P-loop containing nucleoside triphosphate hydrolases"/>
    <property type="match status" value="1"/>
</dbReference>
<dbReference type="InterPro" id="IPR027417">
    <property type="entry name" value="P-loop_NTPase"/>
</dbReference>
<dbReference type="PANTHER" id="PTHR35205:SF1">
    <property type="entry name" value="ZU5 DOMAIN-CONTAINING PROTEIN"/>
    <property type="match status" value="1"/>
</dbReference>
<dbReference type="InterPro" id="IPR019734">
    <property type="entry name" value="TPR_rpt"/>
</dbReference>
<gene>
    <name evidence="3" type="ORF">NA57DRAFT_50237</name>
</gene>
<reference evidence="3" key="1">
    <citation type="journal article" date="2020" name="Stud. Mycol.">
        <title>101 Dothideomycetes genomes: a test case for predicting lifestyles and emergence of pathogens.</title>
        <authorList>
            <person name="Haridas S."/>
            <person name="Albert R."/>
            <person name="Binder M."/>
            <person name="Bloem J."/>
            <person name="Labutti K."/>
            <person name="Salamov A."/>
            <person name="Andreopoulos B."/>
            <person name="Baker S."/>
            <person name="Barry K."/>
            <person name="Bills G."/>
            <person name="Bluhm B."/>
            <person name="Cannon C."/>
            <person name="Castanera R."/>
            <person name="Culley D."/>
            <person name="Daum C."/>
            <person name="Ezra D."/>
            <person name="Gonzalez J."/>
            <person name="Henrissat B."/>
            <person name="Kuo A."/>
            <person name="Liang C."/>
            <person name="Lipzen A."/>
            <person name="Lutzoni F."/>
            <person name="Magnuson J."/>
            <person name="Mondo S."/>
            <person name="Nolan M."/>
            <person name="Ohm R."/>
            <person name="Pangilinan J."/>
            <person name="Park H.-J."/>
            <person name="Ramirez L."/>
            <person name="Alfaro M."/>
            <person name="Sun H."/>
            <person name="Tritt A."/>
            <person name="Yoshinaga Y."/>
            <person name="Zwiers L.-H."/>
            <person name="Turgeon B."/>
            <person name="Goodwin S."/>
            <person name="Spatafora J."/>
            <person name="Crous P."/>
            <person name="Grigoriev I."/>
        </authorList>
    </citation>
    <scope>NUCLEOTIDE SEQUENCE</scope>
    <source>
        <strain evidence="3">CBS 133067</strain>
    </source>
</reference>
<evidence type="ECO:0000313" key="3">
    <source>
        <dbReference type="EMBL" id="KAF2092428.1"/>
    </source>
</evidence>
<dbReference type="GO" id="GO:0043531">
    <property type="term" value="F:ADP binding"/>
    <property type="evidence" value="ECO:0007669"/>
    <property type="project" value="InterPro"/>
</dbReference>
<dbReference type="Gene3D" id="1.25.40.10">
    <property type="entry name" value="Tetratricopeptide repeat domain"/>
    <property type="match status" value="1"/>
</dbReference>
<evidence type="ECO:0000259" key="1">
    <source>
        <dbReference type="Pfam" id="PF00931"/>
    </source>
</evidence>
<dbReference type="InterPro" id="IPR056681">
    <property type="entry name" value="DUF7779"/>
</dbReference>
<dbReference type="Gene3D" id="3.40.50.300">
    <property type="entry name" value="P-loop containing nucleotide triphosphate hydrolases"/>
    <property type="match status" value="1"/>
</dbReference>
<dbReference type="InterPro" id="IPR002182">
    <property type="entry name" value="NB-ARC"/>
</dbReference>
<sequence length="756" mass="86769">LPCYSVPHDQDKNFYARDYALETIKEALCSGKAEVKPSMKPQSYPLCFAVHGPGGMGKTQIAAQFVSIHRTCFDAVLWINAENASKISQAFSEFAVELGLISEGSIDARDQSFTRDIVKRWLVNPLKDLRGGSKEKASWLLVFDGVEHGELLNDFWPYNGPGSILITSRNPYSWAVSLELKPFSTDEATEYLMKITGLEKDNRTVVSDEEKASAVTIARRLGGLPLALAQMGAIIAHQSLSFTEFLRSYEERGGQQEFLEWNIDRVRPQLSNYEHNVASVWAFDSLSLGAFELLNIMSMLDPDWIPERLFDRTEDDTKETVNYKDARNELLVRSLATRNKRDKAIFIHRLVQDVTRTRMGVTELRRVFFACVRLISSRWPFEVFTWRHGVARWEECEELFPHIERLKTLFPEITPSVDSFEDYQFARLLVDAGWYRHERGESADAVLFNNMAQSICESMKLRILEYPEYVSDNGSTMSQLNFSLAEINHNRGCIALEINEPIDALKYHKLFNKGMIKELAGKSPHDDMRLAISWNELGNAHMLNKNYQMGEECFLKSIEEMKRLKNFHPILISLPIANLGLAYWLQQKYEQALAVLEEGLQERKDVFGSDDRDSFITGRFLHALGNVKGSQDNQDKAFDYHRRALQQYKSTLGNRHHRTADVFVKVAEHHIRLKQHEMALALLDHALGAYSSAPHFMPEKVRASFKRSQALRCLQRTDEANSELSKCFKLYDENRKVKETDLSDADVDELITFWSK</sequence>
<protein>
    <submittedName>
        <fullName evidence="3">TPR-like protein</fullName>
    </submittedName>
</protein>
<evidence type="ECO:0000313" key="4">
    <source>
        <dbReference type="Proteomes" id="UP000799772"/>
    </source>
</evidence>
<organism evidence="3 4">
    <name type="scientific">Rhizodiscina lignyota</name>
    <dbReference type="NCBI Taxonomy" id="1504668"/>
    <lineage>
        <taxon>Eukaryota</taxon>
        <taxon>Fungi</taxon>
        <taxon>Dikarya</taxon>
        <taxon>Ascomycota</taxon>
        <taxon>Pezizomycotina</taxon>
        <taxon>Dothideomycetes</taxon>
        <taxon>Pleosporomycetidae</taxon>
        <taxon>Aulographales</taxon>
        <taxon>Rhizodiscinaceae</taxon>
        <taxon>Rhizodiscina</taxon>
    </lineage>
</organism>
<dbReference type="SUPFAM" id="SSF48452">
    <property type="entry name" value="TPR-like"/>
    <property type="match status" value="1"/>
</dbReference>
<feature type="domain" description="DUF7779" evidence="2">
    <location>
        <begin position="281"/>
        <end position="362"/>
    </location>
</feature>
<dbReference type="AlphaFoldDB" id="A0A9P4M0G0"/>
<dbReference type="Pfam" id="PF25000">
    <property type="entry name" value="DUF7779"/>
    <property type="match status" value="1"/>
</dbReference>
<feature type="domain" description="NB-ARC" evidence="1">
    <location>
        <begin position="47"/>
        <end position="126"/>
    </location>
</feature>
<dbReference type="Pfam" id="PF13424">
    <property type="entry name" value="TPR_12"/>
    <property type="match status" value="1"/>
</dbReference>
<dbReference type="PRINTS" id="PR00364">
    <property type="entry name" value="DISEASERSIST"/>
</dbReference>
<dbReference type="EMBL" id="ML978146">
    <property type="protein sequence ID" value="KAF2092428.1"/>
    <property type="molecule type" value="Genomic_DNA"/>
</dbReference>
<comment type="caution">
    <text evidence="3">The sequence shown here is derived from an EMBL/GenBank/DDBJ whole genome shotgun (WGS) entry which is preliminary data.</text>
</comment>
<evidence type="ECO:0000259" key="2">
    <source>
        <dbReference type="Pfam" id="PF25000"/>
    </source>
</evidence>
<proteinExistence type="predicted"/>
<dbReference type="InterPro" id="IPR011990">
    <property type="entry name" value="TPR-like_helical_dom_sf"/>
</dbReference>
<dbReference type="PANTHER" id="PTHR35205">
    <property type="entry name" value="NB-ARC AND TPR DOMAIN PROTEIN"/>
    <property type="match status" value="1"/>
</dbReference>
<dbReference type="OrthoDB" id="6161812at2759"/>